<reference evidence="2 3" key="1">
    <citation type="submission" date="2014-04" db="EMBL/GenBank/DDBJ databases">
        <title>Genome evolution of avian class.</title>
        <authorList>
            <person name="Zhang G."/>
            <person name="Li C."/>
        </authorList>
    </citation>
    <scope>NUCLEOTIDE SEQUENCE [LARGE SCALE GENOMIC DNA]</scope>
    <source>
        <strain evidence="2">BGI_N336</strain>
    </source>
</reference>
<dbReference type="EMBL" id="KL427881">
    <property type="protein sequence ID" value="KFW90794.1"/>
    <property type="molecule type" value="Genomic_DNA"/>
</dbReference>
<name>A0A093T8A0_PHACA</name>
<proteinExistence type="predicted"/>
<dbReference type="AlphaFoldDB" id="A0A093T8A0"/>
<dbReference type="Proteomes" id="UP000053238">
    <property type="component" value="Unassembled WGS sequence"/>
</dbReference>
<organism evidence="2 3">
    <name type="scientific">Phalacrocorax carbo</name>
    <name type="common">Great cormorant</name>
    <name type="synonym">Pelecanus carbo</name>
    <dbReference type="NCBI Taxonomy" id="9209"/>
    <lineage>
        <taxon>Eukaryota</taxon>
        <taxon>Metazoa</taxon>
        <taxon>Chordata</taxon>
        <taxon>Craniata</taxon>
        <taxon>Vertebrata</taxon>
        <taxon>Euteleostomi</taxon>
        <taxon>Archelosauria</taxon>
        <taxon>Archosauria</taxon>
        <taxon>Dinosauria</taxon>
        <taxon>Saurischia</taxon>
        <taxon>Theropoda</taxon>
        <taxon>Coelurosauria</taxon>
        <taxon>Aves</taxon>
        <taxon>Neognathae</taxon>
        <taxon>Neoaves</taxon>
        <taxon>Aequornithes</taxon>
        <taxon>Suliformes</taxon>
        <taxon>Phalacrocoracidae</taxon>
        <taxon>Phalacrocorax</taxon>
    </lineage>
</organism>
<gene>
    <name evidence="2" type="ORF">N336_03822</name>
</gene>
<feature type="chain" id="PRO_5001891741" evidence="1">
    <location>
        <begin position="19"/>
        <end position="112"/>
    </location>
</feature>
<feature type="signal peptide" evidence="1">
    <location>
        <begin position="1"/>
        <end position="18"/>
    </location>
</feature>
<evidence type="ECO:0000313" key="2">
    <source>
        <dbReference type="EMBL" id="KFW90794.1"/>
    </source>
</evidence>
<evidence type="ECO:0000313" key="3">
    <source>
        <dbReference type="Proteomes" id="UP000053238"/>
    </source>
</evidence>
<accession>A0A093T8A0</accession>
<sequence length="112" mass="10875">MVTLAFCSAVACCETAAGQPAGCTGGAGVHMLCCWPGGEAVGQAGLKAPCWGSGGAGGGGEVAMEATGLLLLKLSEALRRENMVRASGKLGGVAGVLAGVHICEKETQGQVG</sequence>
<evidence type="ECO:0000256" key="1">
    <source>
        <dbReference type="SAM" id="SignalP"/>
    </source>
</evidence>
<protein>
    <submittedName>
        <fullName evidence="2">Uncharacterized protein</fullName>
    </submittedName>
</protein>
<keyword evidence="1" id="KW-0732">Signal</keyword>
<keyword evidence="3" id="KW-1185">Reference proteome</keyword>
<feature type="non-terminal residue" evidence="2">
    <location>
        <position position="112"/>
    </location>
</feature>